<protein>
    <recommendedName>
        <fullName evidence="2">Prophage protein</fullName>
    </recommendedName>
</protein>
<evidence type="ECO:0000313" key="1">
    <source>
        <dbReference type="EMBL" id="HAI9773403.1"/>
    </source>
</evidence>
<proteinExistence type="predicted"/>
<sequence length="88" mass="9693">MRVLLRPVLVPELGLVIVKPGRESMPVFHNTRVLVEPEPKSMRNLPSGVVPAVRQPLAEDKSLLPFFSDERVIRAAGGAGALSDWLLR</sequence>
<organism evidence="1">
    <name type="scientific">Escherichia coli</name>
    <dbReference type="NCBI Taxonomy" id="562"/>
    <lineage>
        <taxon>Bacteria</taxon>
        <taxon>Pseudomonadati</taxon>
        <taxon>Pseudomonadota</taxon>
        <taxon>Gammaproteobacteria</taxon>
        <taxon>Enterobacterales</taxon>
        <taxon>Enterobacteriaceae</taxon>
        <taxon>Escherichia</taxon>
    </lineage>
</organism>
<name>A0A768X1L3_ECOLX</name>
<dbReference type="EMBL" id="DABGQI010000146">
    <property type="protein sequence ID" value="HAI9773403.1"/>
    <property type="molecule type" value="Genomic_DNA"/>
</dbReference>
<dbReference type="RefSeq" id="WP_032241100.1">
    <property type="nucleotide sequence ID" value="NZ_JAKFTS010000075.1"/>
</dbReference>
<reference evidence="1" key="2">
    <citation type="submission" date="2019-11" db="EMBL/GenBank/DDBJ databases">
        <authorList>
            <consortium name="NCBI Pathogen Detection Project"/>
        </authorList>
    </citation>
    <scope>NUCLEOTIDE SEQUENCE</scope>
    <source>
        <strain evidence="1">EC00696</strain>
    </source>
</reference>
<dbReference type="AlphaFoldDB" id="A0A768X1L3"/>
<accession>A0A768X1L3</accession>
<evidence type="ECO:0008006" key="2">
    <source>
        <dbReference type="Google" id="ProtNLM"/>
    </source>
</evidence>
<feature type="non-terminal residue" evidence="1">
    <location>
        <position position="88"/>
    </location>
</feature>
<comment type="caution">
    <text evidence="1">The sequence shown here is derived from an EMBL/GenBank/DDBJ whole genome shotgun (WGS) entry which is preliminary data.</text>
</comment>
<gene>
    <name evidence="1" type="ORF">HL294_27570</name>
</gene>
<reference evidence="1" key="1">
    <citation type="journal article" date="2018" name="Genome Biol.">
        <title>SKESA: strategic k-mer extension for scrupulous assemblies.</title>
        <authorList>
            <person name="Souvorov A."/>
            <person name="Agarwala R."/>
            <person name="Lipman D.J."/>
        </authorList>
    </citation>
    <scope>NUCLEOTIDE SEQUENCE</scope>
    <source>
        <strain evidence="1">EC00696</strain>
    </source>
</reference>